<name>A0A2C9EK72_PSEPH</name>
<evidence type="ECO:0000313" key="3">
    <source>
        <dbReference type="EMBL" id="AGL84063.1"/>
    </source>
</evidence>
<protein>
    <recommendedName>
        <fullName evidence="5">DUF5666 domain-containing protein</fullName>
    </recommendedName>
</protein>
<organism evidence="3 4">
    <name type="scientific">Pseudomonas protegens (strain DSM 19095 / LMG 27888 / CFBP 6595 / CHA0)</name>
    <dbReference type="NCBI Taxonomy" id="1124983"/>
    <lineage>
        <taxon>Bacteria</taxon>
        <taxon>Pseudomonadati</taxon>
        <taxon>Pseudomonadota</taxon>
        <taxon>Gammaproteobacteria</taxon>
        <taxon>Pseudomonadales</taxon>
        <taxon>Pseudomonadaceae</taxon>
        <taxon>Pseudomonas</taxon>
    </lineage>
</organism>
<dbReference type="HOGENOM" id="CLU_1407714_0_0_6"/>
<dbReference type="AlphaFoldDB" id="A0A2C9EK72"/>
<evidence type="ECO:0000256" key="1">
    <source>
        <dbReference type="SAM" id="MobiDB-lite"/>
    </source>
</evidence>
<feature type="chain" id="PRO_5012880695" description="DUF5666 domain-containing protein" evidence="2">
    <location>
        <begin position="46"/>
        <end position="214"/>
    </location>
</feature>
<dbReference type="EMBL" id="CP003190">
    <property type="protein sequence ID" value="AGL84063.1"/>
    <property type="molecule type" value="Genomic_DNA"/>
</dbReference>
<reference evidence="4" key="1">
    <citation type="journal article" date="2014" name="Genome Announc.">
        <title>Full-genome sequence of the plant growth-promoting bacterium Pseudomonas protegens CHA0.</title>
        <authorList>
            <person name="Jousset A."/>
            <person name="Schuldes J."/>
            <person name="Keel C."/>
            <person name="Maurhofer M."/>
            <person name="Daniel R."/>
            <person name="Scheu S."/>
            <person name="Thuermer A."/>
        </authorList>
    </citation>
    <scope>NUCLEOTIDE SEQUENCE [LARGE SCALE GENOMIC DNA]</scope>
    <source>
        <strain evidence="4">DSM 19095 / LMG 27888 / CFBP 6595 / CHA0</strain>
    </source>
</reference>
<evidence type="ECO:0000313" key="4">
    <source>
        <dbReference type="Proteomes" id="UP000013940"/>
    </source>
</evidence>
<dbReference type="KEGG" id="pprc:PFLCHA0_c22920"/>
<sequence>MLKGLTESQCVSQPQGMFMMKTLNTLARAIALATVLGTASLAAHAADIPLSGAIEADQVVTKVLSVDAAKHQVVLEGAGGKPVHVQLSDQAKDLGHLKVGDQVKVTVTHSVVAVLDTDVEKGKPDSSEASGVVRATADNPNPGGAAYRQVQVQLKITAIDLKKNQLTFEGPAGNKKVVSVEKPEVQQRLKDLKVGQSVLVTYTDILQVSTAHEG</sequence>
<feature type="region of interest" description="Disordered" evidence="1">
    <location>
        <begin position="122"/>
        <end position="143"/>
    </location>
</feature>
<feature type="signal peptide" evidence="2">
    <location>
        <begin position="1"/>
        <end position="45"/>
    </location>
</feature>
<accession>A0A2C9EK72</accession>
<gene>
    <name evidence="3" type="ORF">PFLCHA0_c22920</name>
</gene>
<dbReference type="Proteomes" id="UP000013940">
    <property type="component" value="Chromosome"/>
</dbReference>
<dbReference type="eggNOG" id="ENOG50329A8">
    <property type="taxonomic scope" value="Bacteria"/>
</dbReference>
<proteinExistence type="predicted"/>
<evidence type="ECO:0000256" key="2">
    <source>
        <dbReference type="SAM" id="SignalP"/>
    </source>
</evidence>
<evidence type="ECO:0008006" key="5">
    <source>
        <dbReference type="Google" id="ProtNLM"/>
    </source>
</evidence>
<keyword evidence="2" id="KW-0732">Signal</keyword>